<protein>
    <submittedName>
        <fullName evidence="2">PrgI family protein</fullName>
    </submittedName>
</protein>
<keyword evidence="1" id="KW-1133">Transmembrane helix</keyword>
<evidence type="ECO:0000256" key="1">
    <source>
        <dbReference type="SAM" id="Phobius"/>
    </source>
</evidence>
<dbReference type="RefSeq" id="WP_091041871.1">
    <property type="nucleotide sequence ID" value="NZ_FNGF01000001.1"/>
</dbReference>
<keyword evidence="1" id="KW-0472">Membrane</keyword>
<gene>
    <name evidence="2" type="ORF">SAMN05216298_0404</name>
</gene>
<dbReference type="Proteomes" id="UP000198662">
    <property type="component" value="Unassembled WGS sequence"/>
</dbReference>
<keyword evidence="3" id="KW-1185">Reference proteome</keyword>
<sequence>MSGRGSVSVPADVNVEDKVLFGLTARQTLILAPVALGLLAAWRGMAGTVPIAVLLLATAPVAAAAVALALGRLDGAGLDRIALAALRQPRRPIAAGAPAEAVAGSLSRVLGRRLDSKAVAAARGPVRAVRSDGAIDLGPAGWAVAVDVGFLNFGLRSASEQAMLCAALARLLCATDAHLQICLSTRPVDLTAYLESLAAHAAVLDAPRLRAAAVEHRAWLAEVVASRQLLRREVTVTVRCPDAEGARYAAGQVRAMAEGIGVPSRLLAAPELTARVRYGIDPYGSPARTEAPS</sequence>
<name>A0A1G9CM14_9ACTN</name>
<organism evidence="2 3">
    <name type="scientific">Glycomyces sambucus</name>
    <dbReference type="NCBI Taxonomy" id="380244"/>
    <lineage>
        <taxon>Bacteria</taxon>
        <taxon>Bacillati</taxon>
        <taxon>Actinomycetota</taxon>
        <taxon>Actinomycetes</taxon>
        <taxon>Glycomycetales</taxon>
        <taxon>Glycomycetaceae</taxon>
        <taxon>Glycomyces</taxon>
    </lineage>
</organism>
<evidence type="ECO:0000313" key="2">
    <source>
        <dbReference type="EMBL" id="SDK52525.1"/>
    </source>
</evidence>
<accession>A0A1G9CM14</accession>
<dbReference type="STRING" id="380244.SAMN05216298_0404"/>
<evidence type="ECO:0000313" key="3">
    <source>
        <dbReference type="Proteomes" id="UP000198662"/>
    </source>
</evidence>
<dbReference type="AlphaFoldDB" id="A0A1G9CM14"/>
<keyword evidence="1" id="KW-0812">Transmembrane</keyword>
<feature type="transmembrane region" description="Helical" evidence="1">
    <location>
        <begin position="28"/>
        <end position="45"/>
    </location>
</feature>
<feature type="transmembrane region" description="Helical" evidence="1">
    <location>
        <begin position="51"/>
        <end position="70"/>
    </location>
</feature>
<dbReference type="InterPro" id="IPR024414">
    <property type="entry name" value="Uncharacterised_PrgI"/>
</dbReference>
<dbReference type="Pfam" id="PF12666">
    <property type="entry name" value="PrgI"/>
    <property type="match status" value="1"/>
</dbReference>
<proteinExistence type="predicted"/>
<dbReference type="EMBL" id="FNGF01000001">
    <property type="protein sequence ID" value="SDK52525.1"/>
    <property type="molecule type" value="Genomic_DNA"/>
</dbReference>
<reference evidence="3" key="1">
    <citation type="submission" date="2016-10" db="EMBL/GenBank/DDBJ databases">
        <authorList>
            <person name="Varghese N."/>
            <person name="Submissions S."/>
        </authorList>
    </citation>
    <scope>NUCLEOTIDE SEQUENCE [LARGE SCALE GENOMIC DNA]</scope>
    <source>
        <strain evidence="3">CGMCC 4.3147</strain>
    </source>
</reference>
<dbReference type="OrthoDB" id="3354527at2"/>